<dbReference type="SMART" id="SM00387">
    <property type="entry name" value="HATPase_c"/>
    <property type="match status" value="1"/>
</dbReference>
<dbReference type="Gene3D" id="3.30.565.10">
    <property type="entry name" value="Histidine kinase-like ATPase, C-terminal domain"/>
    <property type="match status" value="1"/>
</dbReference>
<comment type="subcellular location">
    <subcellularLocation>
        <location evidence="1">Cell membrane</location>
        <topology evidence="1">Multi-pass membrane protein</topology>
    </subcellularLocation>
</comment>
<keyword evidence="15" id="KW-0808">Transferase</keyword>
<name>A0A3B0VM05_9ZZZZ</name>
<evidence type="ECO:0000256" key="5">
    <source>
        <dbReference type="ARBA" id="ARBA00022741"/>
    </source>
</evidence>
<keyword evidence="3" id="KW-0597">Phosphoprotein</keyword>
<feature type="domain" description="HPt" evidence="14">
    <location>
        <begin position="818"/>
        <end position="915"/>
    </location>
</feature>
<dbReference type="FunFam" id="3.30.565.10:FF:000010">
    <property type="entry name" value="Sensor histidine kinase RcsC"/>
    <property type="match status" value="1"/>
</dbReference>
<evidence type="ECO:0000259" key="13">
    <source>
        <dbReference type="PROSITE" id="PS50110"/>
    </source>
</evidence>
<feature type="compositionally biased region" description="Polar residues" evidence="10">
    <location>
        <begin position="744"/>
        <end position="759"/>
    </location>
</feature>
<dbReference type="PRINTS" id="PR00344">
    <property type="entry name" value="BCTRLSENSOR"/>
</dbReference>
<dbReference type="InterPro" id="IPR036641">
    <property type="entry name" value="HPT_dom_sf"/>
</dbReference>
<evidence type="ECO:0000256" key="3">
    <source>
        <dbReference type="ARBA" id="ARBA00022553"/>
    </source>
</evidence>
<dbReference type="CDD" id="cd17546">
    <property type="entry name" value="REC_hyHK_CKI1_RcsC-like"/>
    <property type="match status" value="1"/>
</dbReference>
<protein>
    <submittedName>
        <fullName evidence="15">Sensory box histidine kinase/response regulator</fullName>
    </submittedName>
</protein>
<dbReference type="Pfam" id="PF01627">
    <property type="entry name" value="Hpt"/>
    <property type="match status" value="1"/>
</dbReference>
<dbReference type="SUPFAM" id="SSF55874">
    <property type="entry name" value="ATPase domain of HSP90 chaperone/DNA topoisomerase II/histidine kinase"/>
    <property type="match status" value="1"/>
</dbReference>
<keyword evidence="15" id="KW-0418">Kinase</keyword>
<dbReference type="CDD" id="cd00082">
    <property type="entry name" value="HisKA"/>
    <property type="match status" value="1"/>
</dbReference>
<dbReference type="InterPro" id="IPR036097">
    <property type="entry name" value="HisK_dim/P_sf"/>
</dbReference>
<accession>A0A3B0VM05</accession>
<dbReference type="GO" id="GO:0005886">
    <property type="term" value="C:plasma membrane"/>
    <property type="evidence" value="ECO:0007669"/>
    <property type="project" value="UniProtKB-SubCell"/>
</dbReference>
<evidence type="ECO:0000256" key="8">
    <source>
        <dbReference type="ARBA" id="ARBA00023012"/>
    </source>
</evidence>
<dbReference type="InterPro" id="IPR005467">
    <property type="entry name" value="His_kinase_dom"/>
</dbReference>
<dbReference type="PROSITE" id="PS50109">
    <property type="entry name" value="HIS_KIN"/>
    <property type="match status" value="1"/>
</dbReference>
<dbReference type="Gene3D" id="1.10.287.130">
    <property type="match status" value="1"/>
</dbReference>
<evidence type="ECO:0000259" key="14">
    <source>
        <dbReference type="PROSITE" id="PS50894"/>
    </source>
</evidence>
<dbReference type="PROSITE" id="PS50110">
    <property type="entry name" value="RESPONSE_REGULATORY"/>
    <property type="match status" value="1"/>
</dbReference>
<evidence type="ECO:0000256" key="11">
    <source>
        <dbReference type="SAM" id="Phobius"/>
    </source>
</evidence>
<dbReference type="EMBL" id="UOEW01000257">
    <property type="protein sequence ID" value="VAW40102.1"/>
    <property type="molecule type" value="Genomic_DNA"/>
</dbReference>
<evidence type="ECO:0000313" key="15">
    <source>
        <dbReference type="EMBL" id="VAW40102.1"/>
    </source>
</evidence>
<keyword evidence="5" id="KW-0547">Nucleotide-binding</keyword>
<feature type="domain" description="Response regulatory" evidence="13">
    <location>
        <begin position="621"/>
        <end position="740"/>
    </location>
</feature>
<feature type="transmembrane region" description="Helical" evidence="11">
    <location>
        <begin position="94"/>
        <end position="110"/>
    </location>
</feature>
<dbReference type="InterPro" id="IPR004358">
    <property type="entry name" value="Sig_transdc_His_kin-like_C"/>
</dbReference>
<dbReference type="InterPro" id="IPR011006">
    <property type="entry name" value="CheY-like_superfamily"/>
</dbReference>
<proteinExistence type="predicted"/>
<dbReference type="Gene3D" id="1.20.120.160">
    <property type="entry name" value="HPT domain"/>
    <property type="match status" value="1"/>
</dbReference>
<keyword evidence="7 11" id="KW-1133">Transmembrane helix</keyword>
<dbReference type="AlphaFoldDB" id="A0A3B0VM05"/>
<dbReference type="SUPFAM" id="SSF52172">
    <property type="entry name" value="CheY-like"/>
    <property type="match status" value="1"/>
</dbReference>
<keyword evidence="6" id="KW-0067">ATP-binding</keyword>
<sequence length="915" mass="101963">MCNRIINFIQQSSVTKFFIVNFIIGAVLSVTGYFSLVLWIAVVFSFIPVFIGLPFAKDKLTYDQIQQVKFNSLLFSSLAWSLFMWGTLQAFPRLYTLVFVTLLIAALTLFRSLKQKIAIIVPIFIVFMLLIVFFLTPAAVTIALMAFAFVVLFLFFGASSLHSLAKEKKSSQLNSSTKVELVSELDSEKTDNSQLTDSSQLKEQIKKLKIKLSAAEMAKMEFLATMSHEIRTPLNGIIPLLDILLDSDLSDFQRDYLSTAHVSAIQMQKLIDDLLDYSKVEAGKLTVESRGLKVLGIMSAVNSSYQQAARKKGLTIEVDVHKNVSPLLRGDPTRLRQVLSNLLSNAIKFSNTGIIKLVATKLKDFPTKEVIRFEVIDQGMGLDKETSNNIFLPFTQEDGSSTRKFGGTGLGLAISKKIIELMQGSIYVDSIKGKGSNFYFDLPLLKSMGETRVGVPEKPGYHAILINTNPLLFNKVSQNLKSEDVPVQKALGLLQAYNICTSINKLSSTKKNILLFIDFETAGKQVRNLCSDLSSDKTISNMYVCILTDSGNIAGIPQHPNIKLISKNEPIGELLHKIEALQASKNTNSEMDAQLTDDAKGINTIKSTVQTQAPSSYLLPEVLLVEDNEVNLKVAEKLIQYIGYPFDVAMNGQEAFEKVKLNRYRMILMDCQMPTMDGYRCTAKIRDYEAAAGLNHTPILAMTANAMMGDREKCLNAGMDDYMSKPLNRYILEKTLKKWDPLAQSLTPDHTNGQPNTDTKNADKPVGELKKFQTVPVIKDAVAIKPNDKEAKAPSHPVPEINQKWLSSKALVEIREFMGDEIVSLLEMFEQETPSILNKMRTALKNNNFGEVKKMAHMLKSTSANIGANGLSFFSRKMELAAVNAEKHQLIIIFNKTKKAYILTSKEITKYINSL</sequence>
<dbReference type="InterPro" id="IPR003594">
    <property type="entry name" value="HATPase_dom"/>
</dbReference>
<feature type="transmembrane region" description="Helical" evidence="11">
    <location>
        <begin position="36"/>
        <end position="56"/>
    </location>
</feature>
<evidence type="ECO:0000256" key="9">
    <source>
        <dbReference type="ARBA" id="ARBA00023136"/>
    </source>
</evidence>
<reference evidence="15" key="1">
    <citation type="submission" date="2018-06" db="EMBL/GenBank/DDBJ databases">
        <authorList>
            <person name="Zhirakovskaya E."/>
        </authorList>
    </citation>
    <scope>NUCLEOTIDE SEQUENCE</scope>
</reference>
<dbReference type="SMART" id="SM00448">
    <property type="entry name" value="REC"/>
    <property type="match status" value="1"/>
</dbReference>
<keyword evidence="9 11" id="KW-0472">Membrane</keyword>
<dbReference type="Pfam" id="PF00512">
    <property type="entry name" value="HisKA"/>
    <property type="match status" value="1"/>
</dbReference>
<keyword evidence="2" id="KW-1003">Cell membrane</keyword>
<evidence type="ECO:0000256" key="7">
    <source>
        <dbReference type="ARBA" id="ARBA00022989"/>
    </source>
</evidence>
<evidence type="ECO:0000256" key="1">
    <source>
        <dbReference type="ARBA" id="ARBA00004651"/>
    </source>
</evidence>
<feature type="domain" description="Histidine kinase" evidence="12">
    <location>
        <begin position="225"/>
        <end position="446"/>
    </location>
</feature>
<dbReference type="InterPro" id="IPR036890">
    <property type="entry name" value="HATPase_C_sf"/>
</dbReference>
<dbReference type="InterPro" id="IPR001789">
    <property type="entry name" value="Sig_transdc_resp-reg_receiver"/>
</dbReference>
<feature type="transmembrane region" description="Helical" evidence="11">
    <location>
        <begin position="12"/>
        <end position="30"/>
    </location>
</feature>
<dbReference type="Pfam" id="PF02518">
    <property type="entry name" value="HATPase_c"/>
    <property type="match status" value="1"/>
</dbReference>
<dbReference type="Gene3D" id="3.40.50.2300">
    <property type="match status" value="1"/>
</dbReference>
<evidence type="ECO:0000256" key="4">
    <source>
        <dbReference type="ARBA" id="ARBA00022692"/>
    </source>
</evidence>
<feature type="transmembrane region" description="Helical" evidence="11">
    <location>
        <begin position="117"/>
        <end position="136"/>
    </location>
</feature>
<dbReference type="InterPro" id="IPR003661">
    <property type="entry name" value="HisK_dim/P_dom"/>
</dbReference>
<evidence type="ECO:0000256" key="10">
    <source>
        <dbReference type="SAM" id="MobiDB-lite"/>
    </source>
</evidence>
<keyword evidence="4 11" id="KW-0812">Transmembrane</keyword>
<evidence type="ECO:0000256" key="6">
    <source>
        <dbReference type="ARBA" id="ARBA00022840"/>
    </source>
</evidence>
<dbReference type="SUPFAM" id="SSF47226">
    <property type="entry name" value="Histidine-containing phosphotransfer domain, HPT domain"/>
    <property type="match status" value="1"/>
</dbReference>
<feature type="transmembrane region" description="Helical" evidence="11">
    <location>
        <begin position="68"/>
        <end position="88"/>
    </location>
</feature>
<dbReference type="Pfam" id="PF00072">
    <property type="entry name" value="Response_reg"/>
    <property type="match status" value="1"/>
</dbReference>
<dbReference type="PROSITE" id="PS50894">
    <property type="entry name" value="HPT"/>
    <property type="match status" value="1"/>
</dbReference>
<dbReference type="PANTHER" id="PTHR45339:SF1">
    <property type="entry name" value="HYBRID SIGNAL TRANSDUCTION HISTIDINE KINASE J"/>
    <property type="match status" value="1"/>
</dbReference>
<dbReference type="SMART" id="SM00388">
    <property type="entry name" value="HisKA"/>
    <property type="match status" value="1"/>
</dbReference>
<evidence type="ECO:0000259" key="12">
    <source>
        <dbReference type="PROSITE" id="PS50109"/>
    </source>
</evidence>
<dbReference type="GO" id="GO:0000155">
    <property type="term" value="F:phosphorelay sensor kinase activity"/>
    <property type="evidence" value="ECO:0007669"/>
    <property type="project" value="InterPro"/>
</dbReference>
<dbReference type="SUPFAM" id="SSF47384">
    <property type="entry name" value="Homodimeric domain of signal transducing histidine kinase"/>
    <property type="match status" value="1"/>
</dbReference>
<dbReference type="PANTHER" id="PTHR45339">
    <property type="entry name" value="HYBRID SIGNAL TRANSDUCTION HISTIDINE KINASE J"/>
    <property type="match status" value="1"/>
</dbReference>
<dbReference type="CDD" id="cd16922">
    <property type="entry name" value="HATPase_EvgS-ArcB-TorS-like"/>
    <property type="match status" value="1"/>
</dbReference>
<gene>
    <name evidence="15" type="ORF">MNBD_GAMMA01-574</name>
</gene>
<dbReference type="InterPro" id="IPR008207">
    <property type="entry name" value="Sig_transdc_His_kin_Hpt_dom"/>
</dbReference>
<organism evidence="15">
    <name type="scientific">hydrothermal vent metagenome</name>
    <dbReference type="NCBI Taxonomy" id="652676"/>
    <lineage>
        <taxon>unclassified sequences</taxon>
        <taxon>metagenomes</taxon>
        <taxon>ecological metagenomes</taxon>
    </lineage>
</organism>
<dbReference type="GO" id="GO:0005524">
    <property type="term" value="F:ATP binding"/>
    <property type="evidence" value="ECO:0007669"/>
    <property type="project" value="UniProtKB-KW"/>
</dbReference>
<keyword evidence="8" id="KW-0902">Two-component regulatory system</keyword>
<evidence type="ECO:0000256" key="2">
    <source>
        <dbReference type="ARBA" id="ARBA00022475"/>
    </source>
</evidence>
<feature type="region of interest" description="Disordered" evidence="10">
    <location>
        <begin position="743"/>
        <end position="764"/>
    </location>
</feature>